<reference evidence="1" key="2">
    <citation type="submission" date="2023-05" db="EMBL/GenBank/DDBJ databases">
        <authorList>
            <consortium name="Lawrence Berkeley National Laboratory"/>
            <person name="Steindorff A."/>
            <person name="Hensen N."/>
            <person name="Bonometti L."/>
            <person name="Westerberg I."/>
            <person name="Brannstrom I.O."/>
            <person name="Guillou S."/>
            <person name="Cros-Aarteil S."/>
            <person name="Calhoun S."/>
            <person name="Haridas S."/>
            <person name="Kuo A."/>
            <person name="Mondo S."/>
            <person name="Pangilinan J."/>
            <person name="Riley R."/>
            <person name="Labutti K."/>
            <person name="Andreopoulos B."/>
            <person name="Lipzen A."/>
            <person name="Chen C."/>
            <person name="Yanf M."/>
            <person name="Daum C."/>
            <person name="Ng V."/>
            <person name="Clum A."/>
            <person name="Ohm R."/>
            <person name="Martin F."/>
            <person name="Silar P."/>
            <person name="Natvig D."/>
            <person name="Lalanne C."/>
            <person name="Gautier V."/>
            <person name="Ament-Velasquez S.L."/>
            <person name="Kruys A."/>
            <person name="Hutchinson M.I."/>
            <person name="Powell A.J."/>
            <person name="Barry K."/>
            <person name="Miller A.N."/>
            <person name="Grigoriev I.V."/>
            <person name="Debuchy R."/>
            <person name="Gladieux P."/>
            <person name="Thoren M.H."/>
            <person name="Johannesson H."/>
        </authorList>
    </citation>
    <scope>NUCLEOTIDE SEQUENCE</scope>
    <source>
        <strain evidence="1">CBS 532.94</strain>
    </source>
</reference>
<proteinExistence type="predicted"/>
<dbReference type="AlphaFoldDB" id="A0AAN7C1M7"/>
<feature type="non-terminal residue" evidence="1">
    <location>
        <position position="1"/>
    </location>
</feature>
<protein>
    <recommendedName>
        <fullName evidence="3">Protein kinase domain-containing protein</fullName>
    </recommendedName>
</protein>
<evidence type="ECO:0000313" key="2">
    <source>
        <dbReference type="Proteomes" id="UP001303760"/>
    </source>
</evidence>
<organism evidence="1 2">
    <name type="scientific">Achaetomium macrosporum</name>
    <dbReference type="NCBI Taxonomy" id="79813"/>
    <lineage>
        <taxon>Eukaryota</taxon>
        <taxon>Fungi</taxon>
        <taxon>Dikarya</taxon>
        <taxon>Ascomycota</taxon>
        <taxon>Pezizomycotina</taxon>
        <taxon>Sordariomycetes</taxon>
        <taxon>Sordariomycetidae</taxon>
        <taxon>Sordariales</taxon>
        <taxon>Chaetomiaceae</taxon>
        <taxon>Achaetomium</taxon>
    </lineage>
</organism>
<evidence type="ECO:0008006" key="3">
    <source>
        <dbReference type="Google" id="ProtNLM"/>
    </source>
</evidence>
<dbReference type="SUPFAM" id="SSF56112">
    <property type="entry name" value="Protein kinase-like (PK-like)"/>
    <property type="match status" value="1"/>
</dbReference>
<evidence type="ECO:0000313" key="1">
    <source>
        <dbReference type="EMBL" id="KAK4233167.1"/>
    </source>
</evidence>
<dbReference type="EMBL" id="MU860644">
    <property type="protein sequence ID" value="KAK4233167.1"/>
    <property type="molecule type" value="Genomic_DNA"/>
</dbReference>
<sequence length="359" mass="40851">AATFNPAPYREGQPLDLKVCESYSRDLPSRVTASISKVLSMTMSVVLDVSFQTRHGPPIHHVLKLYDRRFGSCLRDVLEDKPAPYTQENEAAFQTFVGRGMMPGFLRYLKKRNETEQFAVAAWQFLDEPDRTEGLAKYEAALWHDCIEHFECETKAYNRLADLQGKLVPRMVAHVSLSPTKLATIPREAASYFDVRGILLERIDGYCLGDLTLSPLPSNLRRWQQIIQSAADAAHEINKRGIIMKDCVPRNVVVDGQSNTPRIVDLAQCRFRDELVKRWYKHGWHEDEGWDPDVEYWEQVGTASNPAAIGAVMVMRIQKMTGVKLDIRYPDYEAIIAGTRRRKAEAAAAETKRAPQRSR</sequence>
<keyword evidence="2" id="KW-1185">Reference proteome</keyword>
<accession>A0AAN7C1M7</accession>
<dbReference type="Proteomes" id="UP001303760">
    <property type="component" value="Unassembled WGS sequence"/>
</dbReference>
<dbReference type="InterPro" id="IPR011009">
    <property type="entry name" value="Kinase-like_dom_sf"/>
</dbReference>
<reference evidence="1" key="1">
    <citation type="journal article" date="2023" name="Mol. Phylogenet. Evol.">
        <title>Genome-scale phylogeny and comparative genomics of the fungal order Sordariales.</title>
        <authorList>
            <person name="Hensen N."/>
            <person name="Bonometti L."/>
            <person name="Westerberg I."/>
            <person name="Brannstrom I.O."/>
            <person name="Guillou S."/>
            <person name="Cros-Aarteil S."/>
            <person name="Calhoun S."/>
            <person name="Haridas S."/>
            <person name="Kuo A."/>
            <person name="Mondo S."/>
            <person name="Pangilinan J."/>
            <person name="Riley R."/>
            <person name="LaButti K."/>
            <person name="Andreopoulos B."/>
            <person name="Lipzen A."/>
            <person name="Chen C."/>
            <person name="Yan M."/>
            <person name="Daum C."/>
            <person name="Ng V."/>
            <person name="Clum A."/>
            <person name="Steindorff A."/>
            <person name="Ohm R.A."/>
            <person name="Martin F."/>
            <person name="Silar P."/>
            <person name="Natvig D.O."/>
            <person name="Lalanne C."/>
            <person name="Gautier V."/>
            <person name="Ament-Velasquez S.L."/>
            <person name="Kruys A."/>
            <person name="Hutchinson M.I."/>
            <person name="Powell A.J."/>
            <person name="Barry K."/>
            <person name="Miller A.N."/>
            <person name="Grigoriev I.V."/>
            <person name="Debuchy R."/>
            <person name="Gladieux P."/>
            <person name="Hiltunen Thoren M."/>
            <person name="Johannesson H."/>
        </authorList>
    </citation>
    <scope>NUCLEOTIDE SEQUENCE</scope>
    <source>
        <strain evidence="1">CBS 532.94</strain>
    </source>
</reference>
<comment type="caution">
    <text evidence="1">The sequence shown here is derived from an EMBL/GenBank/DDBJ whole genome shotgun (WGS) entry which is preliminary data.</text>
</comment>
<gene>
    <name evidence="1" type="ORF">C8A03DRAFT_19702</name>
</gene>
<name>A0AAN7C1M7_9PEZI</name>